<comment type="caution">
    <text evidence="2">The sequence shown here is derived from an EMBL/GenBank/DDBJ whole genome shotgun (WGS) entry which is preliminary data.</text>
</comment>
<dbReference type="RefSeq" id="WP_113874664.1">
    <property type="nucleotide sequence ID" value="NZ_QNRF01000005.1"/>
</dbReference>
<dbReference type="InterPro" id="IPR029058">
    <property type="entry name" value="AB_hydrolase_fold"/>
</dbReference>
<evidence type="ECO:0000313" key="3">
    <source>
        <dbReference type="Proteomes" id="UP000252086"/>
    </source>
</evidence>
<feature type="domain" description="Dienelactone hydrolase" evidence="1">
    <location>
        <begin position="29"/>
        <end position="231"/>
    </location>
</feature>
<dbReference type="OrthoDB" id="9787933at2"/>
<dbReference type="SUPFAM" id="SSF53474">
    <property type="entry name" value="alpha/beta-Hydrolases"/>
    <property type="match status" value="1"/>
</dbReference>
<organism evidence="2 3">
    <name type="scientific">Marinomonas aquiplantarum</name>
    <dbReference type="NCBI Taxonomy" id="491951"/>
    <lineage>
        <taxon>Bacteria</taxon>
        <taxon>Pseudomonadati</taxon>
        <taxon>Pseudomonadota</taxon>
        <taxon>Gammaproteobacteria</taxon>
        <taxon>Oceanospirillales</taxon>
        <taxon>Oceanospirillaceae</taxon>
        <taxon>Marinomonas</taxon>
    </lineage>
</organism>
<evidence type="ECO:0000259" key="1">
    <source>
        <dbReference type="Pfam" id="PF01738"/>
    </source>
</evidence>
<dbReference type="InterPro" id="IPR051049">
    <property type="entry name" value="Dienelactone_hydrolase-like"/>
</dbReference>
<name>A0A366CY26_9GAMM</name>
<dbReference type="Gene3D" id="3.40.50.1820">
    <property type="entry name" value="alpha/beta hydrolase"/>
    <property type="match status" value="1"/>
</dbReference>
<proteinExistence type="predicted"/>
<reference evidence="2 3" key="1">
    <citation type="submission" date="2018-06" db="EMBL/GenBank/DDBJ databases">
        <title>Genomic Encyclopedia of Type Strains, Phase III (KMG-III): the genomes of soil and plant-associated and newly described type strains.</title>
        <authorList>
            <person name="Whitman W."/>
        </authorList>
    </citation>
    <scope>NUCLEOTIDE SEQUENCE [LARGE SCALE GENOMIC DNA]</scope>
    <source>
        <strain evidence="2 3">CECT 7732</strain>
    </source>
</reference>
<gene>
    <name evidence="2" type="ORF">DFP76_105186</name>
</gene>
<dbReference type="InterPro" id="IPR002925">
    <property type="entry name" value="Dienelactn_hydro"/>
</dbReference>
<dbReference type="PANTHER" id="PTHR46623">
    <property type="entry name" value="CARBOXYMETHYLENEBUTENOLIDASE-RELATED"/>
    <property type="match status" value="1"/>
</dbReference>
<dbReference type="EMBL" id="QNRF01000005">
    <property type="protein sequence ID" value="RBO82713.1"/>
    <property type="molecule type" value="Genomic_DNA"/>
</dbReference>
<dbReference type="Pfam" id="PF01738">
    <property type="entry name" value="DLH"/>
    <property type="match status" value="1"/>
</dbReference>
<keyword evidence="3" id="KW-1185">Reference proteome</keyword>
<sequence length="233" mass="25878">MNQDFDSLFKHDIERQHYQIGAEANSTPLQIIIWPTFSGLSDFEKQFADRLAEQGYAVTAIDLYGQGQNPQDLPEKQAKMGALLAEAESLHGLQQELTQQALQGDSPIVHIGFCLGGRLALEAGLHFKETLGAASFHGLMSFYRAQSAELANQDVKLMIMNGYQDPLVNDEDTQSAKQYWSGLGIDFQFFDFGNTVHSFMLPSANNPDHGSLYNPLVAQRGFAYLTHFLAELS</sequence>
<evidence type="ECO:0000313" key="2">
    <source>
        <dbReference type="EMBL" id="RBO82713.1"/>
    </source>
</evidence>
<dbReference type="AlphaFoldDB" id="A0A366CY26"/>
<dbReference type="GO" id="GO:0016787">
    <property type="term" value="F:hydrolase activity"/>
    <property type="evidence" value="ECO:0007669"/>
    <property type="project" value="UniProtKB-KW"/>
</dbReference>
<dbReference type="PANTHER" id="PTHR46623:SF6">
    <property type="entry name" value="ALPHA_BETA-HYDROLASES SUPERFAMILY PROTEIN"/>
    <property type="match status" value="1"/>
</dbReference>
<accession>A0A366CY26</accession>
<protein>
    <submittedName>
        <fullName evidence="2">Dienelactone hydrolase</fullName>
    </submittedName>
</protein>
<dbReference type="Proteomes" id="UP000252086">
    <property type="component" value="Unassembled WGS sequence"/>
</dbReference>
<keyword evidence="2" id="KW-0378">Hydrolase</keyword>